<evidence type="ECO:0000313" key="1">
    <source>
        <dbReference type="EMBL" id="SDK29697.1"/>
    </source>
</evidence>
<dbReference type="EMBL" id="FNET01000005">
    <property type="protein sequence ID" value="SDK29697.1"/>
    <property type="molecule type" value="Genomic_DNA"/>
</dbReference>
<dbReference type="Proteomes" id="UP000199682">
    <property type="component" value="Unassembled WGS sequence"/>
</dbReference>
<evidence type="ECO:0000313" key="2">
    <source>
        <dbReference type="Proteomes" id="UP000199682"/>
    </source>
</evidence>
<sequence>MSSFEEIAAQVTNLREQLLGISREVDQIGIQLESEILPLATATFAGAESPAALRALSALAAAYQSGLGFSSAVFVAADDMRTYLVEM</sequence>
<evidence type="ECO:0008006" key="3">
    <source>
        <dbReference type="Google" id="ProtNLM"/>
    </source>
</evidence>
<name>A0A1G9AR09_9PSEU</name>
<dbReference type="RefSeq" id="WP_090006146.1">
    <property type="nucleotide sequence ID" value="NZ_FNET01000005.1"/>
</dbReference>
<protein>
    <recommendedName>
        <fullName evidence="3">Excreted virulence factor EspC, type VII ESX diderm</fullName>
    </recommendedName>
</protein>
<accession>A0A1G9AR09</accession>
<dbReference type="AlphaFoldDB" id="A0A1G9AR09"/>
<reference evidence="2" key="1">
    <citation type="submission" date="2016-10" db="EMBL/GenBank/DDBJ databases">
        <authorList>
            <person name="Varghese N."/>
            <person name="Submissions S."/>
        </authorList>
    </citation>
    <scope>NUCLEOTIDE SEQUENCE [LARGE SCALE GENOMIC DNA]</scope>
    <source>
        <strain evidence="2">DSM 44796</strain>
    </source>
</reference>
<gene>
    <name evidence="1" type="ORF">SAMN04488074_10593</name>
</gene>
<proteinExistence type="predicted"/>
<organism evidence="1 2">
    <name type="scientific">Lentzea albidocapillata subsp. violacea</name>
    <dbReference type="NCBI Taxonomy" id="128104"/>
    <lineage>
        <taxon>Bacteria</taxon>
        <taxon>Bacillati</taxon>
        <taxon>Actinomycetota</taxon>
        <taxon>Actinomycetes</taxon>
        <taxon>Pseudonocardiales</taxon>
        <taxon>Pseudonocardiaceae</taxon>
        <taxon>Lentzea</taxon>
    </lineage>
</organism>